<gene>
    <name evidence="2" type="ORF">MGAL_10B050240</name>
</gene>
<dbReference type="EMBL" id="UYJE01006185">
    <property type="protein sequence ID" value="VDI43736.1"/>
    <property type="molecule type" value="Genomic_DNA"/>
</dbReference>
<feature type="non-terminal residue" evidence="2">
    <location>
        <position position="144"/>
    </location>
</feature>
<evidence type="ECO:0000256" key="1">
    <source>
        <dbReference type="SAM" id="MobiDB-lite"/>
    </source>
</evidence>
<protein>
    <submittedName>
        <fullName evidence="2">Uncharacterized protein</fullName>
    </submittedName>
</protein>
<accession>A0A8B6F2U7</accession>
<evidence type="ECO:0000313" key="2">
    <source>
        <dbReference type="EMBL" id="VDI43736.1"/>
    </source>
</evidence>
<evidence type="ECO:0000313" key="3">
    <source>
        <dbReference type="Proteomes" id="UP000596742"/>
    </source>
</evidence>
<organism evidence="2 3">
    <name type="scientific">Mytilus galloprovincialis</name>
    <name type="common">Mediterranean mussel</name>
    <dbReference type="NCBI Taxonomy" id="29158"/>
    <lineage>
        <taxon>Eukaryota</taxon>
        <taxon>Metazoa</taxon>
        <taxon>Spiralia</taxon>
        <taxon>Lophotrochozoa</taxon>
        <taxon>Mollusca</taxon>
        <taxon>Bivalvia</taxon>
        <taxon>Autobranchia</taxon>
        <taxon>Pteriomorphia</taxon>
        <taxon>Mytilida</taxon>
        <taxon>Mytiloidea</taxon>
        <taxon>Mytilidae</taxon>
        <taxon>Mytilinae</taxon>
        <taxon>Mytilus</taxon>
    </lineage>
</organism>
<feature type="region of interest" description="Disordered" evidence="1">
    <location>
        <begin position="117"/>
        <end position="144"/>
    </location>
</feature>
<dbReference type="Proteomes" id="UP000596742">
    <property type="component" value="Unassembled WGS sequence"/>
</dbReference>
<dbReference type="AlphaFoldDB" id="A0A8B6F2U7"/>
<sequence>MFRAGQRNHDNGNDLYWRYTSSIKNRFQVLEDTIEETSEPASINNKWLKVEDIYKETSEKVLGYKRQIHKEWITQGTWILIDERKEINNKLCQTYSERIKDKLKKEYLECNKKVKKATRSDKRKYTEDLAKEAENAASNQRMGQ</sequence>
<reference evidence="2" key="1">
    <citation type="submission" date="2018-11" db="EMBL/GenBank/DDBJ databases">
        <authorList>
            <person name="Alioto T."/>
            <person name="Alioto T."/>
        </authorList>
    </citation>
    <scope>NUCLEOTIDE SEQUENCE</scope>
</reference>
<proteinExistence type="predicted"/>
<dbReference type="OrthoDB" id="6159161at2759"/>
<comment type="caution">
    <text evidence="2">The sequence shown here is derived from an EMBL/GenBank/DDBJ whole genome shotgun (WGS) entry which is preliminary data.</text>
</comment>
<feature type="compositionally biased region" description="Basic and acidic residues" evidence="1">
    <location>
        <begin position="117"/>
        <end position="134"/>
    </location>
</feature>
<keyword evidence="3" id="KW-1185">Reference proteome</keyword>
<name>A0A8B6F2U7_MYTGA</name>